<dbReference type="Proteomes" id="UP000235786">
    <property type="component" value="Unassembled WGS sequence"/>
</dbReference>
<reference evidence="1 2" key="1">
    <citation type="submission" date="2016-04" db="EMBL/GenBank/DDBJ databases">
        <title>A degradative enzymes factory behind the ericoid mycorrhizal symbiosis.</title>
        <authorList>
            <consortium name="DOE Joint Genome Institute"/>
            <person name="Martino E."/>
            <person name="Morin E."/>
            <person name="Grelet G."/>
            <person name="Kuo A."/>
            <person name="Kohler A."/>
            <person name="Daghino S."/>
            <person name="Barry K."/>
            <person name="Choi C."/>
            <person name="Cichocki N."/>
            <person name="Clum A."/>
            <person name="Copeland A."/>
            <person name="Hainaut M."/>
            <person name="Haridas S."/>
            <person name="Labutti K."/>
            <person name="Lindquist E."/>
            <person name="Lipzen A."/>
            <person name="Khouja H.-R."/>
            <person name="Murat C."/>
            <person name="Ohm R."/>
            <person name="Olson A."/>
            <person name="Spatafora J."/>
            <person name="Veneault-Fourrey C."/>
            <person name="Henrissat B."/>
            <person name="Grigoriev I."/>
            <person name="Martin F."/>
            <person name="Perotto S."/>
        </authorList>
    </citation>
    <scope>NUCLEOTIDE SEQUENCE [LARGE SCALE GENOMIC DNA]</scope>
    <source>
        <strain evidence="1 2">F</strain>
    </source>
</reference>
<evidence type="ECO:0000313" key="1">
    <source>
        <dbReference type="EMBL" id="PMD33623.1"/>
    </source>
</evidence>
<dbReference type="OrthoDB" id="2824656at2759"/>
<organism evidence="1 2">
    <name type="scientific">Hyaloscypha variabilis (strain UAMH 11265 / GT02V1 / F)</name>
    <name type="common">Meliniomyces variabilis</name>
    <dbReference type="NCBI Taxonomy" id="1149755"/>
    <lineage>
        <taxon>Eukaryota</taxon>
        <taxon>Fungi</taxon>
        <taxon>Dikarya</taxon>
        <taxon>Ascomycota</taxon>
        <taxon>Pezizomycotina</taxon>
        <taxon>Leotiomycetes</taxon>
        <taxon>Helotiales</taxon>
        <taxon>Hyaloscyphaceae</taxon>
        <taxon>Hyaloscypha</taxon>
        <taxon>Hyaloscypha variabilis</taxon>
    </lineage>
</organism>
<gene>
    <name evidence="1" type="ORF">L207DRAFT_142509</name>
</gene>
<evidence type="ECO:0000313" key="2">
    <source>
        <dbReference type="Proteomes" id="UP000235786"/>
    </source>
</evidence>
<keyword evidence="2" id="KW-1185">Reference proteome</keyword>
<dbReference type="EMBL" id="KZ613955">
    <property type="protein sequence ID" value="PMD33623.1"/>
    <property type="molecule type" value="Genomic_DNA"/>
</dbReference>
<name>A0A2J6R539_HYAVF</name>
<dbReference type="AlphaFoldDB" id="A0A2J6R539"/>
<accession>A0A2J6R539</accession>
<proteinExistence type="predicted"/>
<protein>
    <submittedName>
        <fullName evidence="1">Uncharacterized protein</fullName>
    </submittedName>
</protein>
<sequence>MAFSEIIRFVLLHHRKSEFLKLREYLKLHGVKEQYFGNMIAPPTAALPVRKDEMCWVIHWPHDSEMRTNSAFRTQLNGLTEGQGAKFLLFKFQDNQFSDLTKALEANICEFAIINLTPNAPKSNADFKYSMHKTYTDCYRMQGFVGGEWAYALNTNDTNGVLVNEVRNKWLEEKERSLACYYLGWESIEAHQAASKTAIFDEEMVKLAPWFGMGSGAWYVKFERHV</sequence>